<evidence type="ECO:0000256" key="1">
    <source>
        <dbReference type="SAM" id="MobiDB-lite"/>
    </source>
</evidence>
<protein>
    <submittedName>
        <fullName evidence="2">Uncharacterized protein</fullName>
    </submittedName>
</protein>
<feature type="compositionally biased region" description="Basic residues" evidence="1">
    <location>
        <begin position="49"/>
        <end position="63"/>
    </location>
</feature>
<sequence length="457" mass="52800">MKQQQINRFKSKFNLLNSQESSEKIVWSCSDDSSDYENDSSYNEINLKPGKRKRKQVKNKKKSSINTSNLDVTIVDCTEKYSGKRSPKSSNVLDVGCNSPILTSSQRYFAPFASNKSPVLNLSSKENKQVSPLLVLKNSSRKCLPKVKKKLFDCNNSINVETNREKSMSPVLTCTENVLKKSKTSVYQNISNSITNDEDRINIDRKINNNQHSNTNVRKDLQNEDYQNINDCEKQELKFLNHLEDNADITIDNTIKSVALIDKVKSYFDSHFSSTSQSQHSISEYDSKSSPKSNEDIEIINSLMEKKNSPNLKLENNSSDSLRSYDDVYVHKTKKVKYKKDGLAFRLNVLLKKQNASTSLWYHERFLASNSNFVVPKEEFMAFRIEKVSFKYGCYLLNVLDVNDEFCLIFINNLYVKSNSIERNAIFKLYKPYKLLEFDGYKLYINVCKYECIVLKK</sequence>
<evidence type="ECO:0000313" key="2">
    <source>
        <dbReference type="EMBL" id="CAH2101390.1"/>
    </source>
</evidence>
<comment type="caution">
    <text evidence="2">The sequence shown here is derived from an EMBL/GenBank/DDBJ whole genome shotgun (WGS) entry which is preliminary data.</text>
</comment>
<gene>
    <name evidence="2" type="ORF">EEDITHA_LOCUS16153</name>
</gene>
<evidence type="ECO:0000313" key="3">
    <source>
        <dbReference type="Proteomes" id="UP001153954"/>
    </source>
</evidence>
<proteinExistence type="predicted"/>
<dbReference type="Proteomes" id="UP001153954">
    <property type="component" value="Unassembled WGS sequence"/>
</dbReference>
<feature type="region of interest" description="Disordered" evidence="1">
    <location>
        <begin position="39"/>
        <end position="64"/>
    </location>
</feature>
<keyword evidence="3" id="KW-1185">Reference proteome</keyword>
<accession>A0AAU9UX66</accession>
<dbReference type="AlphaFoldDB" id="A0AAU9UX66"/>
<reference evidence="2" key="1">
    <citation type="submission" date="2022-03" db="EMBL/GenBank/DDBJ databases">
        <authorList>
            <person name="Tunstrom K."/>
        </authorList>
    </citation>
    <scope>NUCLEOTIDE SEQUENCE</scope>
</reference>
<dbReference type="EMBL" id="CAKOGL010000023">
    <property type="protein sequence ID" value="CAH2101390.1"/>
    <property type="molecule type" value="Genomic_DNA"/>
</dbReference>
<organism evidence="2 3">
    <name type="scientific">Euphydryas editha</name>
    <name type="common">Edith's checkerspot</name>
    <dbReference type="NCBI Taxonomy" id="104508"/>
    <lineage>
        <taxon>Eukaryota</taxon>
        <taxon>Metazoa</taxon>
        <taxon>Ecdysozoa</taxon>
        <taxon>Arthropoda</taxon>
        <taxon>Hexapoda</taxon>
        <taxon>Insecta</taxon>
        <taxon>Pterygota</taxon>
        <taxon>Neoptera</taxon>
        <taxon>Endopterygota</taxon>
        <taxon>Lepidoptera</taxon>
        <taxon>Glossata</taxon>
        <taxon>Ditrysia</taxon>
        <taxon>Papilionoidea</taxon>
        <taxon>Nymphalidae</taxon>
        <taxon>Nymphalinae</taxon>
        <taxon>Euphydryas</taxon>
    </lineage>
</organism>
<name>A0AAU9UX66_EUPED</name>